<dbReference type="Proteomes" id="UP000039865">
    <property type="component" value="Unassembled WGS sequence"/>
</dbReference>
<dbReference type="GO" id="GO:0034236">
    <property type="term" value="F:protein kinase A catalytic subunit binding"/>
    <property type="evidence" value="ECO:0007669"/>
    <property type="project" value="TreeGrafter"/>
</dbReference>
<dbReference type="Gene3D" id="2.60.120.10">
    <property type="entry name" value="Jelly Rolls"/>
    <property type="match status" value="3"/>
</dbReference>
<dbReference type="InterPro" id="IPR000595">
    <property type="entry name" value="cNMP-bd_dom"/>
</dbReference>
<dbReference type="GO" id="GO:0004862">
    <property type="term" value="F:cAMP-dependent protein kinase inhibitor activity"/>
    <property type="evidence" value="ECO:0007669"/>
    <property type="project" value="TreeGrafter"/>
</dbReference>
<feature type="domain" description="Cyclic nucleotide-binding" evidence="2">
    <location>
        <begin position="6"/>
        <end position="53"/>
    </location>
</feature>
<reference evidence="3 4" key="1">
    <citation type="submission" date="2014-06" db="EMBL/GenBank/DDBJ databases">
        <authorList>
            <person name="Swart Estienne"/>
        </authorList>
    </citation>
    <scope>NUCLEOTIDE SEQUENCE [LARGE SCALE GENOMIC DNA]</scope>
    <source>
        <strain evidence="3 4">130c</strain>
    </source>
</reference>
<gene>
    <name evidence="3" type="primary">Contig10517.g11227</name>
    <name evidence="3" type="ORF">STYLEM_18962</name>
</gene>
<dbReference type="InParanoid" id="A0A078B8D8"/>
<proteinExistence type="predicted"/>
<evidence type="ECO:0000259" key="2">
    <source>
        <dbReference type="PROSITE" id="PS50042"/>
    </source>
</evidence>
<name>A0A078B8D8_STYLE</name>
<feature type="domain" description="Cyclic nucleotide-binding" evidence="2">
    <location>
        <begin position="195"/>
        <end position="257"/>
    </location>
</feature>
<dbReference type="AlphaFoldDB" id="A0A078B8D8"/>
<dbReference type="PANTHER" id="PTHR11635">
    <property type="entry name" value="CAMP-DEPENDENT PROTEIN KINASE REGULATORY CHAIN"/>
    <property type="match status" value="1"/>
</dbReference>
<protein>
    <recommendedName>
        <fullName evidence="2">Cyclic nucleotide-binding domain-containing protein</fullName>
    </recommendedName>
</protein>
<dbReference type="CDD" id="cd00038">
    <property type="entry name" value="CAP_ED"/>
    <property type="match status" value="1"/>
</dbReference>
<sequence>MFFKTLLQEKGLYDLNRIYKCLYLEQFQTDDIVCNFGEKGEKFYIVLKGIVGVKVPTEIKTTCKNYFEIMKFLIRQKQNVTKLKDNHSRVVKKFIDSIGSEPLDKLEGLEQLISFIDKRRQVLEFERQLQQIEDNASNNDSFVIPTTDIKKKKQAQIDQSQKEQFINEFQKQILIQKDTTKTISFSIQLIVLTEVAQLEEGKSFGELALITDQNRKATVYCKTNNVALAVLMKGDYQRYIGDSFKQKMDDAIKVLKNYDIFKKVSMRRLFTLYYYAKEKHYSKQCYLYRQDDKIDGVYLIVNGSYEKQRRNELVYKKSASPIRENGFDPNQLVLSLISGFEILGLEEIILGYKQRQHSVQVASEKAFVMFFSEKDFKERIIKPHPAILKHLRQQYAMKLQFYSKRENEINQLRFLMGKEQIKIMDALKLQSKRTSLGLRSCSVDRAKFIDQREQLQLLIKDQRMRGLYNRGGLTEFSNLMIQKSLNIDMMHLMEQDMLKKQQQSEFFKSRNNRTVLSKSQNNIKAMGLNDPRKDSLNMSKTLYSNINETTHASFLIDEKEKPDPKTSLSTRGKQSESIILKKFALKQNTTNEINIQTLEKVTARLQNQITQQCEALRQDREKKQLIQFLRNNGHNIGQQIAEQSIKRIQDDTDDQIDQNLVTYEEIERKRMIQSLRIKYGQSPLQSRHEESISFRGPKKKTLVINNAIKSFDKKTQERYLNGPLLQEDSIQLVELQSKYAIGTQRQDNIHSEQKTKSRNNFIDKLNSKASLQHDTMGSSKDYFIRLDRDQATFKKINDQKTVDNINKTPKLISQNSLYKQPDPIVFQQIQPKLLSIVLPNNIQHFQNQNQQTISNNQYLEYAKQNISVTQEDNLLKPNESFSRKKLKGSKMNSHHKSSNLNTDLPSTIQSEEHTPRLQKPLNKIKINRKNPAQRQMSSSIDVHANNHVFQGFADQSGDKFLFRFKSHIKIQTPTLNFNNNQNTRNNISQFSKFQDSFSFRQNRQSISPVLNQKIYEKIYQFKNFNPMKKLKKATNEPNFNRL</sequence>
<dbReference type="InterPro" id="IPR018488">
    <property type="entry name" value="cNMP-bd_CS"/>
</dbReference>
<feature type="domain" description="Cyclic nucleotide-binding" evidence="2">
    <location>
        <begin position="260"/>
        <end position="398"/>
    </location>
</feature>
<dbReference type="GO" id="GO:0005952">
    <property type="term" value="C:cAMP-dependent protein kinase complex"/>
    <property type="evidence" value="ECO:0007669"/>
    <property type="project" value="InterPro"/>
</dbReference>
<dbReference type="GO" id="GO:0030552">
    <property type="term" value="F:cAMP binding"/>
    <property type="evidence" value="ECO:0007669"/>
    <property type="project" value="TreeGrafter"/>
</dbReference>
<dbReference type="InterPro" id="IPR050503">
    <property type="entry name" value="cAMP-dep_PK_reg_su-like"/>
</dbReference>
<dbReference type="PROSITE" id="PS00888">
    <property type="entry name" value="CNMP_BINDING_1"/>
    <property type="match status" value="1"/>
</dbReference>
<dbReference type="EMBL" id="CCKQ01017903">
    <property type="protein sequence ID" value="CDW89823.1"/>
    <property type="molecule type" value="Genomic_DNA"/>
</dbReference>
<dbReference type="GO" id="GO:0005829">
    <property type="term" value="C:cytosol"/>
    <property type="evidence" value="ECO:0007669"/>
    <property type="project" value="TreeGrafter"/>
</dbReference>
<evidence type="ECO:0000256" key="1">
    <source>
        <dbReference type="SAM" id="MobiDB-lite"/>
    </source>
</evidence>
<organism evidence="3 4">
    <name type="scientific">Stylonychia lemnae</name>
    <name type="common">Ciliate</name>
    <dbReference type="NCBI Taxonomy" id="5949"/>
    <lineage>
        <taxon>Eukaryota</taxon>
        <taxon>Sar</taxon>
        <taxon>Alveolata</taxon>
        <taxon>Ciliophora</taxon>
        <taxon>Intramacronucleata</taxon>
        <taxon>Spirotrichea</taxon>
        <taxon>Stichotrichia</taxon>
        <taxon>Sporadotrichida</taxon>
        <taxon>Oxytrichidae</taxon>
        <taxon>Stylonychinae</taxon>
        <taxon>Stylonychia</taxon>
    </lineage>
</organism>
<dbReference type="InterPro" id="IPR014710">
    <property type="entry name" value="RmlC-like_jellyroll"/>
</dbReference>
<keyword evidence="4" id="KW-1185">Reference proteome</keyword>
<feature type="compositionally biased region" description="Polar residues" evidence="1">
    <location>
        <begin position="898"/>
        <end position="909"/>
    </location>
</feature>
<evidence type="ECO:0000313" key="3">
    <source>
        <dbReference type="EMBL" id="CDW89823.1"/>
    </source>
</evidence>
<feature type="compositionally biased region" description="Basic residues" evidence="1">
    <location>
        <begin position="883"/>
        <end position="897"/>
    </location>
</feature>
<dbReference type="SUPFAM" id="SSF51206">
    <property type="entry name" value="cAMP-binding domain-like"/>
    <property type="match status" value="2"/>
</dbReference>
<evidence type="ECO:0000313" key="4">
    <source>
        <dbReference type="Proteomes" id="UP000039865"/>
    </source>
</evidence>
<accession>A0A078B8D8</accession>
<dbReference type="PANTHER" id="PTHR11635:SF152">
    <property type="entry name" value="CAMP-DEPENDENT PROTEIN KINASE TYPE I REGULATORY SUBUNIT-RELATED"/>
    <property type="match status" value="1"/>
</dbReference>
<dbReference type="InterPro" id="IPR018490">
    <property type="entry name" value="cNMP-bd_dom_sf"/>
</dbReference>
<dbReference type="OrthoDB" id="299126at2759"/>
<feature type="region of interest" description="Disordered" evidence="1">
    <location>
        <begin position="873"/>
        <end position="916"/>
    </location>
</feature>
<dbReference type="PROSITE" id="PS50042">
    <property type="entry name" value="CNMP_BINDING_3"/>
    <property type="match status" value="3"/>
</dbReference>